<gene>
    <name evidence="1" type="ORF">F0919_11440</name>
</gene>
<dbReference type="CDD" id="cd04745">
    <property type="entry name" value="LbH_paaY_like"/>
    <property type="match status" value="1"/>
</dbReference>
<reference evidence="1 2" key="1">
    <citation type="submission" date="2019-09" db="EMBL/GenBank/DDBJ databases">
        <title>Genome sequence and assembly of Taibaiella sp.</title>
        <authorList>
            <person name="Chhetri G."/>
        </authorList>
    </citation>
    <scope>NUCLEOTIDE SEQUENCE [LARGE SCALE GENOMIC DNA]</scope>
    <source>
        <strain evidence="1 2">KVB11</strain>
    </source>
</reference>
<dbReference type="Pfam" id="PF00132">
    <property type="entry name" value="Hexapep"/>
    <property type="match status" value="2"/>
</dbReference>
<dbReference type="EMBL" id="VWSH01000003">
    <property type="protein sequence ID" value="KAA5533156.1"/>
    <property type="molecule type" value="Genomic_DNA"/>
</dbReference>
<dbReference type="PANTHER" id="PTHR13061">
    <property type="entry name" value="DYNACTIN SUBUNIT P25"/>
    <property type="match status" value="1"/>
</dbReference>
<dbReference type="RefSeq" id="WP_150032904.1">
    <property type="nucleotide sequence ID" value="NZ_VWSH01000003.1"/>
</dbReference>
<dbReference type="Proteomes" id="UP000323632">
    <property type="component" value="Unassembled WGS sequence"/>
</dbReference>
<sequence length="198" mass="21683">MIYSFKGFIPVVHPSSFIHPQATVTGNVIIGKDVYIGPGCALRGDWGGIEIADGCNVQENCTIHMFPGVTVKLEESAHIGHGAIIHGAHIGRNVLVGMNAVIMDDVEIGDESIIGALSFINANTIIPKRSLVVGNPGKIIKEVSDEMIAWKTKGTQLYQSLPNEMTQFWEPCSPLNEMPENRPSQETLYNTWNEIKNK</sequence>
<evidence type="ECO:0000313" key="2">
    <source>
        <dbReference type="Proteomes" id="UP000323632"/>
    </source>
</evidence>
<accession>A0A5M6CDF8</accession>
<keyword evidence="1" id="KW-0808">Transferase</keyword>
<dbReference type="SUPFAM" id="SSF51161">
    <property type="entry name" value="Trimeric LpxA-like enzymes"/>
    <property type="match status" value="1"/>
</dbReference>
<comment type="caution">
    <text evidence="1">The sequence shown here is derived from an EMBL/GenBank/DDBJ whole genome shotgun (WGS) entry which is preliminary data.</text>
</comment>
<dbReference type="InterPro" id="IPR011004">
    <property type="entry name" value="Trimer_LpxA-like_sf"/>
</dbReference>
<name>A0A5M6CDF8_9BACT</name>
<dbReference type="PANTHER" id="PTHR13061:SF29">
    <property type="entry name" value="GAMMA CARBONIC ANHYDRASE-LIKE 1, MITOCHONDRIAL-RELATED"/>
    <property type="match status" value="1"/>
</dbReference>
<protein>
    <submittedName>
        <fullName evidence="1">Transferase hexapeptide repeat family protein</fullName>
    </submittedName>
</protein>
<dbReference type="AlphaFoldDB" id="A0A5M6CDF8"/>
<organism evidence="1 2">
    <name type="scientific">Taibaiella lutea</name>
    <dbReference type="NCBI Taxonomy" id="2608001"/>
    <lineage>
        <taxon>Bacteria</taxon>
        <taxon>Pseudomonadati</taxon>
        <taxon>Bacteroidota</taxon>
        <taxon>Chitinophagia</taxon>
        <taxon>Chitinophagales</taxon>
        <taxon>Chitinophagaceae</taxon>
        <taxon>Taibaiella</taxon>
    </lineage>
</organism>
<keyword evidence="2" id="KW-1185">Reference proteome</keyword>
<evidence type="ECO:0000313" key="1">
    <source>
        <dbReference type="EMBL" id="KAA5533156.1"/>
    </source>
</evidence>
<dbReference type="Gene3D" id="2.160.10.10">
    <property type="entry name" value="Hexapeptide repeat proteins"/>
    <property type="match status" value="1"/>
</dbReference>
<dbReference type="InterPro" id="IPR001451">
    <property type="entry name" value="Hexapep"/>
</dbReference>
<proteinExistence type="predicted"/>
<dbReference type="InterPro" id="IPR050484">
    <property type="entry name" value="Transf_Hexapept/Carb_Anhydrase"/>
</dbReference>
<dbReference type="GO" id="GO:0016740">
    <property type="term" value="F:transferase activity"/>
    <property type="evidence" value="ECO:0007669"/>
    <property type="project" value="UniProtKB-KW"/>
</dbReference>